<protein>
    <submittedName>
        <fullName evidence="2">Uncharacterized protein</fullName>
    </submittedName>
</protein>
<accession>A0A7S3GDH4</accession>
<evidence type="ECO:0000256" key="1">
    <source>
        <dbReference type="SAM" id="MobiDB-lite"/>
    </source>
</evidence>
<dbReference type="AlphaFoldDB" id="A0A7S3GDH4"/>
<feature type="compositionally biased region" description="Basic and acidic residues" evidence="1">
    <location>
        <begin position="9"/>
        <end position="22"/>
    </location>
</feature>
<feature type="region of interest" description="Disordered" evidence="1">
    <location>
        <begin position="1"/>
        <end position="144"/>
    </location>
</feature>
<feature type="compositionally biased region" description="Polar residues" evidence="1">
    <location>
        <begin position="115"/>
        <end position="125"/>
    </location>
</feature>
<organism evidence="2">
    <name type="scientific">Palpitomonas bilix</name>
    <dbReference type="NCBI Taxonomy" id="652834"/>
    <lineage>
        <taxon>Eukaryota</taxon>
        <taxon>Eukaryota incertae sedis</taxon>
    </lineage>
</organism>
<reference evidence="2" key="1">
    <citation type="submission" date="2021-01" db="EMBL/GenBank/DDBJ databases">
        <authorList>
            <person name="Corre E."/>
            <person name="Pelletier E."/>
            <person name="Niang G."/>
            <person name="Scheremetjew M."/>
            <person name="Finn R."/>
            <person name="Kale V."/>
            <person name="Holt S."/>
            <person name="Cochrane G."/>
            <person name="Meng A."/>
            <person name="Brown T."/>
            <person name="Cohen L."/>
        </authorList>
    </citation>
    <scope>NUCLEOTIDE SEQUENCE</scope>
    <source>
        <strain evidence="2">NIES-2562</strain>
    </source>
</reference>
<name>A0A7S3GDH4_9EUKA</name>
<evidence type="ECO:0000313" key="2">
    <source>
        <dbReference type="EMBL" id="CAE0262883.1"/>
    </source>
</evidence>
<gene>
    <name evidence="2" type="ORF">PBIL07802_LOCUS25180</name>
</gene>
<dbReference type="EMBL" id="HBIB01038649">
    <property type="protein sequence ID" value="CAE0262883.1"/>
    <property type="molecule type" value="Transcribed_RNA"/>
</dbReference>
<sequence length="144" mass="15397">MPGRPRIGRKSEGNVARREKARLAQQQQQHEREDEEEEGKRNGMIGSTMGKVGESPPKSTTKTARPGAAILEEDLIEESISSPLQMRKGGGEGGNPSLLGYASPTQEGELGDRQASASSGMTNEKSMGRPQSVEKSLPPMPPGE</sequence>
<proteinExistence type="predicted"/>